<organism evidence="2 3">
    <name type="scientific">Bacterioplanes sanyensis</name>
    <dbReference type="NCBI Taxonomy" id="1249553"/>
    <lineage>
        <taxon>Bacteria</taxon>
        <taxon>Pseudomonadati</taxon>
        <taxon>Pseudomonadota</taxon>
        <taxon>Gammaproteobacteria</taxon>
        <taxon>Oceanospirillales</taxon>
        <taxon>Oceanospirillaceae</taxon>
        <taxon>Bacterioplanes</taxon>
    </lineage>
</organism>
<dbReference type="GO" id="GO:0016747">
    <property type="term" value="F:acyltransferase activity, transferring groups other than amino-acyl groups"/>
    <property type="evidence" value="ECO:0007669"/>
    <property type="project" value="InterPro"/>
</dbReference>
<keyword evidence="3" id="KW-1185">Reference proteome</keyword>
<evidence type="ECO:0000259" key="1">
    <source>
        <dbReference type="PROSITE" id="PS51186"/>
    </source>
</evidence>
<sequence>MSTVTWRAYQANDLDACLAIFRSNQQPFFASDEYAEYEEFLKHEVNAKTSPYYVMLKEHTIVGCGGYMCHEGTAFLTWGMLERGHHGQGLGRELVRWRIRQLQNELGDMPVAIVTSQHTAPIYQRLGFVEKKRKENGFGPGLDAVRMQLAQ</sequence>
<dbReference type="EMBL" id="CP022530">
    <property type="protein sequence ID" value="ASP39074.1"/>
    <property type="molecule type" value="Genomic_DNA"/>
</dbReference>
<evidence type="ECO:0000313" key="2">
    <source>
        <dbReference type="EMBL" id="ASP39074.1"/>
    </source>
</evidence>
<proteinExistence type="predicted"/>
<dbReference type="Pfam" id="PF13508">
    <property type="entry name" value="Acetyltransf_7"/>
    <property type="match status" value="1"/>
</dbReference>
<dbReference type="Proteomes" id="UP000202440">
    <property type="component" value="Chromosome"/>
</dbReference>
<dbReference type="InterPro" id="IPR016181">
    <property type="entry name" value="Acyl_CoA_acyltransferase"/>
</dbReference>
<name>A0A222FKM8_9GAMM</name>
<gene>
    <name evidence="2" type="ORF">CHH28_10455</name>
</gene>
<dbReference type="RefSeq" id="WP_094060256.1">
    <property type="nucleotide sequence ID" value="NZ_CP022530.1"/>
</dbReference>
<dbReference type="CDD" id="cd04301">
    <property type="entry name" value="NAT_SF"/>
    <property type="match status" value="1"/>
</dbReference>
<evidence type="ECO:0000313" key="3">
    <source>
        <dbReference type="Proteomes" id="UP000202440"/>
    </source>
</evidence>
<reference evidence="2 3" key="1">
    <citation type="submission" date="2017-07" db="EMBL/GenBank/DDBJ databases">
        <title>Annotated genome sequence of Bacterioplanes sanyensis isolated from Red Sea.</title>
        <authorList>
            <person name="Rehman Z.U."/>
        </authorList>
    </citation>
    <scope>NUCLEOTIDE SEQUENCE [LARGE SCALE GENOMIC DNA]</scope>
    <source>
        <strain evidence="2 3">NV9</strain>
    </source>
</reference>
<dbReference type="PROSITE" id="PS51186">
    <property type="entry name" value="GNAT"/>
    <property type="match status" value="1"/>
</dbReference>
<keyword evidence="2" id="KW-0808">Transferase</keyword>
<dbReference type="InterPro" id="IPR000182">
    <property type="entry name" value="GNAT_dom"/>
</dbReference>
<feature type="domain" description="N-acetyltransferase" evidence="1">
    <location>
        <begin position="4"/>
        <end position="151"/>
    </location>
</feature>
<dbReference type="KEGG" id="bsan:CHH28_10455"/>
<dbReference type="SUPFAM" id="SSF55729">
    <property type="entry name" value="Acyl-CoA N-acyltransferases (Nat)"/>
    <property type="match status" value="1"/>
</dbReference>
<dbReference type="Gene3D" id="3.40.630.30">
    <property type="match status" value="1"/>
</dbReference>
<protein>
    <submittedName>
        <fullName evidence="2">GNAT family N-acetyltransferase</fullName>
    </submittedName>
</protein>
<accession>A0A222FKM8</accession>
<dbReference type="OrthoDB" id="2380306at2"/>
<dbReference type="AlphaFoldDB" id="A0A222FKM8"/>